<evidence type="ECO:0000256" key="1">
    <source>
        <dbReference type="SAM" id="Phobius"/>
    </source>
</evidence>
<reference evidence="2 3" key="1">
    <citation type="journal article" date="2014" name="Genome Announc.">
        <title>Draft Genome Sequence of the Iron-Oxidizing, Acidophilic, and Halotolerant 'Thiobacillus prosperus' Type Strain DSM 5130.</title>
        <authorList>
            <person name="Ossandon F.J."/>
            <person name="Cardenas J.P."/>
            <person name="Corbett M."/>
            <person name="Quatrini R."/>
            <person name="Holmes D.S."/>
            <person name="Watkin E."/>
        </authorList>
    </citation>
    <scope>NUCLEOTIDE SEQUENCE [LARGE SCALE GENOMIC DNA]</scope>
    <source>
        <strain evidence="2 3">DSM 5130</strain>
    </source>
</reference>
<protein>
    <submittedName>
        <fullName evidence="2">Uncharacterized protein</fullName>
    </submittedName>
</protein>
<feature type="transmembrane region" description="Helical" evidence="1">
    <location>
        <begin position="6"/>
        <end position="26"/>
    </location>
</feature>
<organism evidence="2 3">
    <name type="scientific">Acidihalobacter prosperus</name>
    <dbReference type="NCBI Taxonomy" id="160660"/>
    <lineage>
        <taxon>Bacteria</taxon>
        <taxon>Pseudomonadati</taxon>
        <taxon>Pseudomonadota</taxon>
        <taxon>Gammaproteobacteria</taxon>
        <taxon>Chromatiales</taxon>
        <taxon>Ectothiorhodospiraceae</taxon>
        <taxon>Acidihalobacter</taxon>
    </lineage>
</organism>
<comment type="caution">
    <text evidence="2">The sequence shown here is derived from an EMBL/GenBank/DDBJ whole genome shotgun (WGS) entry which is preliminary data.</text>
</comment>
<dbReference type="Proteomes" id="UP000029273">
    <property type="component" value="Unassembled WGS sequence"/>
</dbReference>
<keyword evidence="1" id="KW-1133">Transmembrane helix</keyword>
<accession>A0A1A6C312</accession>
<proteinExistence type="predicted"/>
<name>A0A1A6C312_9GAMM</name>
<sequence length="40" mass="4615">MEHVSLVPGLIVVTLLVVAFGIVVWWNEHDSDHRKDTHHK</sequence>
<gene>
    <name evidence="2" type="ORF">Thpro_022063</name>
</gene>
<keyword evidence="1" id="KW-0812">Transmembrane</keyword>
<dbReference type="EMBL" id="JQSG02000004">
    <property type="protein sequence ID" value="OBS08946.1"/>
    <property type="molecule type" value="Genomic_DNA"/>
</dbReference>
<evidence type="ECO:0000313" key="2">
    <source>
        <dbReference type="EMBL" id="OBS08946.1"/>
    </source>
</evidence>
<dbReference type="AlphaFoldDB" id="A0A1A6C312"/>
<keyword evidence="1" id="KW-0472">Membrane</keyword>
<evidence type="ECO:0000313" key="3">
    <source>
        <dbReference type="Proteomes" id="UP000029273"/>
    </source>
</evidence>
<keyword evidence="3" id="KW-1185">Reference proteome</keyword>